<evidence type="ECO:0000256" key="1">
    <source>
        <dbReference type="SAM" id="MobiDB-lite"/>
    </source>
</evidence>
<feature type="compositionally biased region" description="Polar residues" evidence="1">
    <location>
        <begin position="280"/>
        <end position="298"/>
    </location>
</feature>
<evidence type="ECO:0000313" key="3">
    <source>
        <dbReference type="Proteomes" id="UP000887565"/>
    </source>
</evidence>
<reference evidence="4" key="1">
    <citation type="submission" date="2022-11" db="UniProtKB">
        <authorList>
            <consortium name="WormBaseParasite"/>
        </authorList>
    </citation>
    <scope>IDENTIFICATION</scope>
</reference>
<dbReference type="WBParaSite" id="nRc.2.0.1.t27411-RA">
    <property type="protein sequence ID" value="nRc.2.0.1.t27411-RA"/>
    <property type="gene ID" value="nRc.2.0.1.g27411"/>
</dbReference>
<feature type="compositionally biased region" description="Polar residues" evidence="1">
    <location>
        <begin position="161"/>
        <end position="174"/>
    </location>
</feature>
<name>A0A915JN73_ROMCU</name>
<evidence type="ECO:0000313" key="4">
    <source>
        <dbReference type="WBParaSite" id="nRc.2.0.1.t27411-RA"/>
    </source>
</evidence>
<accession>A0A915JN73</accession>
<sequence>MALSSYNFPSTANTTATTIDKIGQKSRKEKRVHFDTTRINLKLFEPTANRYPEFDFPTLYKNHVGKSIVVNDEPPDFIAQLAKKFEEKYGPKSSQNGKRCKVGRVEDYVDLGMGYDKDDPFIDDSEAYDELVPSTLTTKHGGFYINTGILEFKEIDEDSDASTASCETPDKAQTSSNSDNSDPSKKSDVVITHVKSNKDSTSSQGNKIKKNASKNKCKTSNGDVLSSSQQLLLLKNKLTSSGIIRKEPTSRLSNHCMPTSATAAITLVKAQDPMLRKLTNTELRPSSSSSTANYNNHHSPPKLTPMPSTFAQTKEWLRKEDKERIAPVITAMENGKMKLSMTNNVTMAALPSQQNRKIKHKSIICDNMANANAIPSFPLDLSVQRPMENSVRDLLPQNSKPEKRLVGCPPTLNMVKKRRIVASSQVNDNANNSKNGAADFLENNNRDYNRLQHQERQSVPG</sequence>
<dbReference type="PANTHER" id="PTHR21669:SF28">
    <property type="entry name" value="YEMANUCLEIN"/>
    <property type="match status" value="1"/>
</dbReference>
<feature type="region of interest" description="Disordered" evidence="1">
    <location>
        <begin position="160"/>
        <end position="222"/>
    </location>
</feature>
<protein>
    <submittedName>
        <fullName evidence="4">Hpc2-related domain-containing protein</fullName>
    </submittedName>
</protein>
<dbReference type="Pfam" id="PF08729">
    <property type="entry name" value="HUN"/>
    <property type="match status" value="1"/>
</dbReference>
<feature type="region of interest" description="Disordered" evidence="1">
    <location>
        <begin position="280"/>
        <end position="308"/>
    </location>
</feature>
<dbReference type="InterPro" id="IPR014840">
    <property type="entry name" value="HRD"/>
</dbReference>
<organism evidence="3 4">
    <name type="scientific">Romanomermis culicivorax</name>
    <name type="common">Nematode worm</name>
    <dbReference type="NCBI Taxonomy" id="13658"/>
    <lineage>
        <taxon>Eukaryota</taxon>
        <taxon>Metazoa</taxon>
        <taxon>Ecdysozoa</taxon>
        <taxon>Nematoda</taxon>
        <taxon>Enoplea</taxon>
        <taxon>Dorylaimia</taxon>
        <taxon>Mermithida</taxon>
        <taxon>Mermithoidea</taxon>
        <taxon>Mermithidae</taxon>
        <taxon>Romanomermis</taxon>
    </lineage>
</organism>
<dbReference type="Proteomes" id="UP000887565">
    <property type="component" value="Unplaced"/>
</dbReference>
<dbReference type="AlphaFoldDB" id="A0A915JN73"/>
<feature type="domain" description="Hpc2-related" evidence="2">
    <location>
        <begin position="104"/>
        <end position="151"/>
    </location>
</feature>
<dbReference type="PANTHER" id="PTHR21669">
    <property type="entry name" value="CAPZ-INTERACTING PROTEIN AND RELATED PROTEINS"/>
    <property type="match status" value="1"/>
</dbReference>
<dbReference type="GO" id="GO:0005634">
    <property type="term" value="C:nucleus"/>
    <property type="evidence" value="ECO:0007669"/>
    <property type="project" value="TreeGrafter"/>
</dbReference>
<evidence type="ECO:0000259" key="2">
    <source>
        <dbReference type="Pfam" id="PF08729"/>
    </source>
</evidence>
<keyword evidence="3" id="KW-1185">Reference proteome</keyword>
<dbReference type="GO" id="GO:0006325">
    <property type="term" value="P:chromatin organization"/>
    <property type="evidence" value="ECO:0007669"/>
    <property type="project" value="TreeGrafter"/>
</dbReference>
<feature type="compositionally biased region" description="Basic residues" evidence="1">
    <location>
        <begin position="207"/>
        <end position="217"/>
    </location>
</feature>
<proteinExistence type="predicted"/>